<protein>
    <submittedName>
        <fullName evidence="1">Uncharacterized protein</fullName>
    </submittedName>
</protein>
<dbReference type="RefSeq" id="WP_189880389.1">
    <property type="nucleotide sequence ID" value="NZ_BMWA01000041.1"/>
</dbReference>
<dbReference type="EMBL" id="JBHSYM010000072">
    <property type="protein sequence ID" value="MFC7016003.1"/>
    <property type="molecule type" value="Genomic_DNA"/>
</dbReference>
<dbReference type="Gene3D" id="2.30.320.10">
    <property type="entry name" value="YwqG-like"/>
    <property type="match status" value="1"/>
</dbReference>
<accession>A0ABW2EC70</accession>
<gene>
    <name evidence="1" type="ORF">ACFQMH_30745</name>
</gene>
<keyword evidence="2" id="KW-1185">Reference proteome</keyword>
<name>A0ABW2EC70_9ACTN</name>
<reference evidence="2" key="1">
    <citation type="journal article" date="2019" name="Int. J. Syst. Evol. Microbiol.">
        <title>The Global Catalogue of Microorganisms (GCM) 10K type strain sequencing project: providing services to taxonomists for standard genome sequencing and annotation.</title>
        <authorList>
            <consortium name="The Broad Institute Genomics Platform"/>
            <consortium name="The Broad Institute Genome Sequencing Center for Infectious Disease"/>
            <person name="Wu L."/>
            <person name="Ma J."/>
        </authorList>
    </citation>
    <scope>NUCLEOTIDE SEQUENCE [LARGE SCALE GENOMIC DNA]</scope>
    <source>
        <strain evidence="2">JCM 4855</strain>
    </source>
</reference>
<dbReference type="Proteomes" id="UP001596409">
    <property type="component" value="Unassembled WGS sequence"/>
</dbReference>
<evidence type="ECO:0000313" key="2">
    <source>
        <dbReference type="Proteomes" id="UP001596409"/>
    </source>
</evidence>
<evidence type="ECO:0000313" key="1">
    <source>
        <dbReference type="EMBL" id="MFC7016003.1"/>
    </source>
</evidence>
<comment type="caution">
    <text evidence="1">The sequence shown here is derived from an EMBL/GenBank/DDBJ whole genome shotgun (WGS) entry which is preliminary data.</text>
</comment>
<sequence length="386" mass="43104">MNVIRTTPPRPVDVTALFPQLAPLARTATRLHPYPGAPSPRDSSVGGPLLWPADEPWPHCDGPHEVNGLNPALSPADVRLERRIRAATRGRSLTPQERETLGRVRPRRELPLKPAVARPYEGSMAMLPVAQLYVRDVPDLHAPSGADLLQVLWCPFDHPIMPRTALFWRSAATVTDILTTPPEPPAVKSDSYLPEPCLLNPEQITEYPDPMELSKEVRELLGDWSTWQAADAGVDSSYAPYPEEFYRNNLSVAPGWKVGGWASWGTTDPDPQYCPACDTKMDPLLTIATFEWDDSNRSWIPDEDQARTRASSTRTRPEDQAVIDFFRAKGIEVHARGRVRRDVRATPPVTDPDPRQPTAVRIGRGSIQQLYVCPTSPEHPHIELMQ</sequence>
<organism evidence="1 2">
    <name type="scientific">Streptomyces viridiviolaceus</name>
    <dbReference type="NCBI Taxonomy" id="68282"/>
    <lineage>
        <taxon>Bacteria</taxon>
        <taxon>Bacillati</taxon>
        <taxon>Actinomycetota</taxon>
        <taxon>Actinomycetes</taxon>
        <taxon>Kitasatosporales</taxon>
        <taxon>Streptomycetaceae</taxon>
        <taxon>Streptomyces</taxon>
    </lineage>
</organism>
<proteinExistence type="predicted"/>